<dbReference type="GO" id="GO:0006355">
    <property type="term" value="P:regulation of DNA-templated transcription"/>
    <property type="evidence" value="ECO:0007669"/>
    <property type="project" value="InterPro"/>
</dbReference>
<dbReference type="InterPro" id="IPR001356">
    <property type="entry name" value="HD"/>
</dbReference>
<feature type="region of interest" description="Disordered" evidence="5">
    <location>
        <begin position="465"/>
        <end position="484"/>
    </location>
</feature>
<dbReference type="AlphaFoldDB" id="A0A4Z2D238"/>
<evidence type="ECO:0000256" key="5">
    <source>
        <dbReference type="SAM" id="MobiDB-lite"/>
    </source>
</evidence>
<dbReference type="Proteomes" id="UP000311919">
    <property type="component" value="Unassembled WGS sequence"/>
</dbReference>
<organism evidence="7 8">
    <name type="scientific">Schistosoma japonicum</name>
    <name type="common">Blood fluke</name>
    <dbReference type="NCBI Taxonomy" id="6182"/>
    <lineage>
        <taxon>Eukaryota</taxon>
        <taxon>Metazoa</taxon>
        <taxon>Spiralia</taxon>
        <taxon>Lophotrochozoa</taxon>
        <taxon>Platyhelminthes</taxon>
        <taxon>Trematoda</taxon>
        <taxon>Digenea</taxon>
        <taxon>Strigeidida</taxon>
        <taxon>Schistosomatoidea</taxon>
        <taxon>Schistosomatidae</taxon>
        <taxon>Schistosoma</taxon>
    </lineage>
</organism>
<accession>A0A4Z2D238</accession>
<dbReference type="Pfam" id="PF05920">
    <property type="entry name" value="Homeobox_KN"/>
    <property type="match status" value="1"/>
</dbReference>
<evidence type="ECO:0000313" key="7">
    <source>
        <dbReference type="EMBL" id="TNN10496.1"/>
    </source>
</evidence>
<dbReference type="InterPro" id="IPR008422">
    <property type="entry name" value="KN_HD"/>
</dbReference>
<evidence type="ECO:0000256" key="4">
    <source>
        <dbReference type="PROSITE-ProRule" id="PRU00108"/>
    </source>
</evidence>
<dbReference type="SMART" id="SM00389">
    <property type="entry name" value="HOX"/>
    <property type="match status" value="1"/>
</dbReference>
<proteinExistence type="predicted"/>
<feature type="DNA-binding region" description="Homeobox" evidence="4">
    <location>
        <begin position="601"/>
        <end position="654"/>
    </location>
</feature>
<dbReference type="PANTHER" id="PTHR11850">
    <property type="entry name" value="HOMEOBOX PROTEIN TRANSCRIPTION FACTORS"/>
    <property type="match status" value="1"/>
</dbReference>
<dbReference type="PROSITE" id="PS50071">
    <property type="entry name" value="HOMEOBOX_2"/>
    <property type="match status" value="1"/>
</dbReference>
<sequence length="699" mass="78046">MDLDCVSNSPISDSQSNDNDVECSPTAIGYESTIGTPTAVKHYSVLYDNRSSKIIREDNRNNVESSMNESGYSSYCNYSYISPEEACLAANKGFLNDALNKPDDSEIQYCGNKCQSTYTLSSVSTNSINTTCPNIELACDNNETVSAVASIINHGMNSSSYIPVSSMISTVISLNPIPTVAREFTKSLSYQCDIMSTPDMSKMNIEQINFKSDPDTLWISQSEDHRMPINRRMDHKASDERKVSDSHLKCGNIAGSTIQTFLQPQSSLNDYNMKNDECQQTNNSNIHEMAYNLMNTSHDNTSKEFNCVSTAPDCISSYQDNTQSCESMGPYTNVPSFYSQPTNVYWPWVDKFYAENCSSKLGPVCNPEFRSKELVDYTSSFPSNPSLSQDYNSHSIFINGSNISYIGDKSDEQFQSSKPSAVNLCTGGTISAFHSVEQMSSDYSEASVVTSTIPSIILMNPQSSDEFLTPPTGTHKESQDDENNYNYCENSWQPQLNSVQCSSHKRLTNKHRKVVCVSLPDGNQTKESNISQDEFCTGDRNSSTSFDISRLHPENEACLDESIAGNNQMWQSKINKMGISRLKSKKYSEAINLSRNRPLNQTALSAMEGWYSNHVDNPYPTTAEKEQLAALGGITVMQVSSWFANRRTRTANTKPKKNRRKLYHQIYQLAVEIETITQGALRASDLQERLGQIIDEYLA</sequence>
<protein>
    <submittedName>
        <fullName evidence="7">Homeobox protein</fullName>
    </submittedName>
</protein>
<dbReference type="OrthoDB" id="4187154at2759"/>
<comment type="subcellular location">
    <subcellularLocation>
        <location evidence="4">Nucleus</location>
    </subcellularLocation>
</comment>
<keyword evidence="2 4" id="KW-0371">Homeobox</keyword>
<feature type="compositionally biased region" description="Polar residues" evidence="5">
    <location>
        <begin position="1"/>
        <end position="18"/>
    </location>
</feature>
<dbReference type="CDD" id="cd00086">
    <property type="entry name" value="homeodomain"/>
    <property type="match status" value="1"/>
</dbReference>
<feature type="domain" description="Homeobox" evidence="6">
    <location>
        <begin position="599"/>
        <end position="653"/>
    </location>
</feature>
<keyword evidence="1 4" id="KW-0238">DNA-binding</keyword>
<dbReference type="InterPro" id="IPR050224">
    <property type="entry name" value="TALE_homeobox"/>
</dbReference>
<feature type="region of interest" description="Disordered" evidence="5">
    <location>
        <begin position="1"/>
        <end position="21"/>
    </location>
</feature>
<keyword evidence="3 4" id="KW-0539">Nucleus</keyword>
<name>A0A4Z2D238_SCHJA</name>
<comment type="caution">
    <text evidence="7">The sequence shown here is derived from an EMBL/GenBank/DDBJ whole genome shotgun (WGS) entry which is preliminary data.</text>
</comment>
<dbReference type="GO" id="GO:0005634">
    <property type="term" value="C:nucleus"/>
    <property type="evidence" value="ECO:0007669"/>
    <property type="project" value="UniProtKB-SubCell"/>
</dbReference>
<evidence type="ECO:0000256" key="1">
    <source>
        <dbReference type="ARBA" id="ARBA00023125"/>
    </source>
</evidence>
<reference evidence="7 8" key="1">
    <citation type="submission" date="2019-03" db="EMBL/GenBank/DDBJ databases">
        <title>An improved genome assembly of the fluke Schistosoma japonicum.</title>
        <authorList>
            <person name="Hu W."/>
            <person name="Luo F."/>
            <person name="Yin M."/>
            <person name="Mo X."/>
            <person name="Sun C."/>
            <person name="Wu Q."/>
            <person name="Zhu B."/>
            <person name="Xiang M."/>
            <person name="Wang J."/>
            <person name="Wang Y."/>
            <person name="Zhang T."/>
            <person name="Xu B."/>
            <person name="Zheng H."/>
            <person name="Feng Z."/>
        </authorList>
    </citation>
    <scope>NUCLEOTIDE SEQUENCE [LARGE SCALE GENOMIC DNA]</scope>
    <source>
        <strain evidence="7">HuSjv2</strain>
        <tissue evidence="7">Worms</tissue>
    </source>
</reference>
<dbReference type="STRING" id="6182.A0A4Z2D238"/>
<keyword evidence="8" id="KW-1185">Reference proteome</keyword>
<dbReference type="EMBL" id="SKCS01000357">
    <property type="protein sequence ID" value="TNN10496.1"/>
    <property type="molecule type" value="Genomic_DNA"/>
</dbReference>
<dbReference type="GO" id="GO:0003677">
    <property type="term" value="F:DNA binding"/>
    <property type="evidence" value="ECO:0007669"/>
    <property type="project" value="UniProtKB-UniRule"/>
</dbReference>
<dbReference type="Gene3D" id="1.10.10.60">
    <property type="entry name" value="Homeodomain-like"/>
    <property type="match status" value="1"/>
</dbReference>
<evidence type="ECO:0000313" key="8">
    <source>
        <dbReference type="Proteomes" id="UP000311919"/>
    </source>
</evidence>
<dbReference type="SUPFAM" id="SSF46689">
    <property type="entry name" value="Homeodomain-like"/>
    <property type="match status" value="1"/>
</dbReference>
<evidence type="ECO:0000256" key="3">
    <source>
        <dbReference type="ARBA" id="ARBA00023242"/>
    </source>
</evidence>
<evidence type="ECO:0000256" key="2">
    <source>
        <dbReference type="ARBA" id="ARBA00023155"/>
    </source>
</evidence>
<gene>
    <name evidence="7" type="ORF">EWB00_005316</name>
</gene>
<dbReference type="InterPro" id="IPR009057">
    <property type="entry name" value="Homeodomain-like_sf"/>
</dbReference>
<evidence type="ECO:0000259" key="6">
    <source>
        <dbReference type="PROSITE" id="PS50071"/>
    </source>
</evidence>